<name>B4IBN0_DROSE</name>
<dbReference type="EMBL" id="CH480827">
    <property type="protein sequence ID" value="EDW44788.1"/>
    <property type="molecule type" value="Genomic_DNA"/>
</dbReference>
<evidence type="ECO:0000256" key="1">
    <source>
        <dbReference type="SAM" id="MobiDB-lite"/>
    </source>
</evidence>
<dbReference type="AlphaFoldDB" id="B4IBN0"/>
<keyword evidence="3" id="KW-1185">Reference proteome</keyword>
<proteinExistence type="predicted"/>
<reference evidence="2 3" key="1">
    <citation type="journal article" date="2007" name="Nature">
        <title>Evolution of genes and genomes on the Drosophila phylogeny.</title>
        <authorList>
            <consortium name="Drosophila 12 Genomes Consortium"/>
            <person name="Clark A.G."/>
            <person name="Eisen M.B."/>
            <person name="Smith D.R."/>
            <person name="Bergman C.M."/>
            <person name="Oliver B."/>
            <person name="Markow T.A."/>
            <person name="Kaufman T.C."/>
            <person name="Kellis M."/>
            <person name="Gelbart W."/>
            <person name="Iyer V.N."/>
            <person name="Pollard D.A."/>
            <person name="Sackton T.B."/>
            <person name="Larracuente A.M."/>
            <person name="Singh N.D."/>
            <person name="Abad J.P."/>
            <person name="Abt D.N."/>
            <person name="Adryan B."/>
            <person name="Aguade M."/>
            <person name="Akashi H."/>
            <person name="Anderson W.W."/>
            <person name="Aquadro C.F."/>
            <person name="Ardell D.H."/>
            <person name="Arguello R."/>
            <person name="Artieri C.G."/>
            <person name="Barbash D.A."/>
            <person name="Barker D."/>
            <person name="Barsanti P."/>
            <person name="Batterham P."/>
            <person name="Batzoglou S."/>
            <person name="Begun D."/>
            <person name="Bhutkar A."/>
            <person name="Blanco E."/>
            <person name="Bosak S.A."/>
            <person name="Bradley R.K."/>
            <person name="Brand A.D."/>
            <person name="Brent M.R."/>
            <person name="Brooks A.N."/>
            <person name="Brown R.H."/>
            <person name="Butlin R.K."/>
            <person name="Caggese C."/>
            <person name="Calvi B.R."/>
            <person name="Bernardo de Carvalho A."/>
            <person name="Caspi A."/>
            <person name="Castrezana S."/>
            <person name="Celniker S.E."/>
            <person name="Chang J.L."/>
            <person name="Chapple C."/>
            <person name="Chatterji S."/>
            <person name="Chinwalla A."/>
            <person name="Civetta A."/>
            <person name="Clifton S.W."/>
            <person name="Comeron J.M."/>
            <person name="Costello J.C."/>
            <person name="Coyne J.A."/>
            <person name="Daub J."/>
            <person name="David R.G."/>
            <person name="Delcher A.L."/>
            <person name="Delehaunty K."/>
            <person name="Do C.B."/>
            <person name="Ebling H."/>
            <person name="Edwards K."/>
            <person name="Eickbush T."/>
            <person name="Evans J.D."/>
            <person name="Filipski A."/>
            <person name="Findeiss S."/>
            <person name="Freyhult E."/>
            <person name="Fulton L."/>
            <person name="Fulton R."/>
            <person name="Garcia A.C."/>
            <person name="Gardiner A."/>
            <person name="Garfield D.A."/>
            <person name="Garvin B.E."/>
            <person name="Gibson G."/>
            <person name="Gilbert D."/>
            <person name="Gnerre S."/>
            <person name="Godfrey J."/>
            <person name="Good R."/>
            <person name="Gotea V."/>
            <person name="Gravely B."/>
            <person name="Greenberg A.J."/>
            <person name="Griffiths-Jones S."/>
            <person name="Gross S."/>
            <person name="Guigo R."/>
            <person name="Gustafson E.A."/>
            <person name="Haerty W."/>
            <person name="Hahn M.W."/>
            <person name="Halligan D.L."/>
            <person name="Halpern A.L."/>
            <person name="Halter G.M."/>
            <person name="Han M.V."/>
            <person name="Heger A."/>
            <person name="Hillier L."/>
            <person name="Hinrichs A.S."/>
            <person name="Holmes I."/>
            <person name="Hoskins R.A."/>
            <person name="Hubisz M.J."/>
            <person name="Hultmark D."/>
            <person name="Huntley M.A."/>
            <person name="Jaffe D.B."/>
            <person name="Jagadeeshan S."/>
            <person name="Jeck W.R."/>
            <person name="Johnson J."/>
            <person name="Jones C.D."/>
            <person name="Jordan W.C."/>
            <person name="Karpen G.H."/>
            <person name="Kataoka E."/>
            <person name="Keightley P.D."/>
            <person name="Kheradpour P."/>
            <person name="Kirkness E.F."/>
            <person name="Koerich L.B."/>
            <person name="Kristiansen K."/>
            <person name="Kudrna D."/>
            <person name="Kulathinal R.J."/>
            <person name="Kumar S."/>
            <person name="Kwok R."/>
            <person name="Lander E."/>
            <person name="Langley C.H."/>
            <person name="Lapoint R."/>
            <person name="Lazzaro B.P."/>
            <person name="Lee S.J."/>
            <person name="Levesque L."/>
            <person name="Li R."/>
            <person name="Lin C.F."/>
            <person name="Lin M.F."/>
            <person name="Lindblad-Toh K."/>
            <person name="Llopart A."/>
            <person name="Long M."/>
            <person name="Low L."/>
            <person name="Lozovsky E."/>
            <person name="Lu J."/>
            <person name="Luo M."/>
            <person name="Machado C.A."/>
            <person name="Makalowski W."/>
            <person name="Marzo M."/>
            <person name="Matsuda M."/>
            <person name="Matzkin L."/>
            <person name="McAllister B."/>
            <person name="McBride C.S."/>
            <person name="McKernan B."/>
            <person name="McKernan K."/>
            <person name="Mendez-Lago M."/>
            <person name="Minx P."/>
            <person name="Mollenhauer M.U."/>
            <person name="Montooth K."/>
            <person name="Mount S.M."/>
            <person name="Mu X."/>
            <person name="Myers E."/>
            <person name="Negre B."/>
            <person name="Newfeld S."/>
            <person name="Nielsen R."/>
            <person name="Noor M.A."/>
            <person name="O'Grady P."/>
            <person name="Pachter L."/>
            <person name="Papaceit M."/>
            <person name="Parisi M.J."/>
            <person name="Parisi M."/>
            <person name="Parts L."/>
            <person name="Pedersen J.S."/>
            <person name="Pesole G."/>
            <person name="Phillippy A.M."/>
            <person name="Ponting C.P."/>
            <person name="Pop M."/>
            <person name="Porcelli D."/>
            <person name="Powell J.R."/>
            <person name="Prohaska S."/>
            <person name="Pruitt K."/>
            <person name="Puig M."/>
            <person name="Quesneville H."/>
            <person name="Ram K.R."/>
            <person name="Rand D."/>
            <person name="Rasmussen M.D."/>
            <person name="Reed L.K."/>
            <person name="Reenan R."/>
            <person name="Reily A."/>
            <person name="Remington K.A."/>
            <person name="Rieger T.T."/>
            <person name="Ritchie M.G."/>
            <person name="Robin C."/>
            <person name="Rogers Y.H."/>
            <person name="Rohde C."/>
            <person name="Rozas J."/>
            <person name="Rubenfield M.J."/>
            <person name="Ruiz A."/>
            <person name="Russo S."/>
            <person name="Salzberg S.L."/>
            <person name="Sanchez-Gracia A."/>
            <person name="Saranga D.J."/>
            <person name="Sato H."/>
            <person name="Schaeffer S.W."/>
            <person name="Schatz M.C."/>
            <person name="Schlenke T."/>
            <person name="Schwartz R."/>
            <person name="Segarra C."/>
            <person name="Singh R.S."/>
            <person name="Sirot L."/>
            <person name="Sirota M."/>
            <person name="Sisneros N.B."/>
            <person name="Smith C.D."/>
            <person name="Smith T.F."/>
            <person name="Spieth J."/>
            <person name="Stage D.E."/>
            <person name="Stark A."/>
            <person name="Stephan W."/>
            <person name="Strausberg R.L."/>
            <person name="Strempel S."/>
            <person name="Sturgill D."/>
            <person name="Sutton G."/>
            <person name="Sutton G.G."/>
            <person name="Tao W."/>
            <person name="Teichmann S."/>
            <person name="Tobari Y.N."/>
            <person name="Tomimura Y."/>
            <person name="Tsolas J.M."/>
            <person name="Valente V.L."/>
            <person name="Venter E."/>
            <person name="Venter J.C."/>
            <person name="Vicario S."/>
            <person name="Vieira F.G."/>
            <person name="Vilella A.J."/>
            <person name="Villasante A."/>
            <person name="Walenz B."/>
            <person name="Wang J."/>
            <person name="Wasserman M."/>
            <person name="Watts T."/>
            <person name="Wilson D."/>
            <person name="Wilson R.K."/>
            <person name="Wing R.A."/>
            <person name="Wolfner M.F."/>
            <person name="Wong A."/>
            <person name="Wong G.K."/>
            <person name="Wu C.I."/>
            <person name="Wu G."/>
            <person name="Yamamoto D."/>
            <person name="Yang H.P."/>
            <person name="Yang S.P."/>
            <person name="Yorke J.A."/>
            <person name="Yoshida K."/>
            <person name="Zdobnov E."/>
            <person name="Zhang P."/>
            <person name="Zhang Y."/>
            <person name="Zimin A.V."/>
            <person name="Baldwin J."/>
            <person name="Abdouelleil A."/>
            <person name="Abdulkadir J."/>
            <person name="Abebe A."/>
            <person name="Abera B."/>
            <person name="Abreu J."/>
            <person name="Acer S.C."/>
            <person name="Aftuck L."/>
            <person name="Alexander A."/>
            <person name="An P."/>
            <person name="Anderson E."/>
            <person name="Anderson S."/>
            <person name="Arachi H."/>
            <person name="Azer M."/>
            <person name="Bachantsang P."/>
            <person name="Barry A."/>
            <person name="Bayul T."/>
            <person name="Berlin A."/>
            <person name="Bessette D."/>
            <person name="Bloom T."/>
            <person name="Blye J."/>
            <person name="Boguslavskiy L."/>
            <person name="Bonnet C."/>
            <person name="Boukhgalter B."/>
            <person name="Bourzgui I."/>
            <person name="Brown A."/>
            <person name="Cahill P."/>
            <person name="Channer S."/>
            <person name="Cheshatsang Y."/>
            <person name="Chuda L."/>
            <person name="Citroen M."/>
            <person name="Collymore A."/>
            <person name="Cooke P."/>
            <person name="Costello M."/>
            <person name="D'Aco K."/>
            <person name="Daza R."/>
            <person name="De Haan G."/>
            <person name="DeGray S."/>
            <person name="DeMaso C."/>
            <person name="Dhargay N."/>
            <person name="Dooley K."/>
            <person name="Dooley E."/>
            <person name="Doricent M."/>
            <person name="Dorje P."/>
            <person name="Dorjee K."/>
            <person name="Dupes A."/>
            <person name="Elong R."/>
            <person name="Falk J."/>
            <person name="Farina A."/>
            <person name="Faro S."/>
            <person name="Ferguson D."/>
            <person name="Fisher S."/>
            <person name="Foley C.D."/>
            <person name="Franke A."/>
            <person name="Friedrich D."/>
            <person name="Gadbois L."/>
            <person name="Gearin G."/>
            <person name="Gearin C.R."/>
            <person name="Giannoukos G."/>
            <person name="Goode T."/>
            <person name="Graham J."/>
            <person name="Grandbois E."/>
            <person name="Grewal S."/>
            <person name="Gyaltsen K."/>
            <person name="Hafez N."/>
            <person name="Hagos B."/>
            <person name="Hall J."/>
            <person name="Henson C."/>
            <person name="Hollinger A."/>
            <person name="Honan T."/>
            <person name="Huard M.D."/>
            <person name="Hughes L."/>
            <person name="Hurhula B."/>
            <person name="Husby M.E."/>
            <person name="Kamat A."/>
            <person name="Kanga B."/>
            <person name="Kashin S."/>
            <person name="Khazanovich D."/>
            <person name="Kisner P."/>
            <person name="Lance K."/>
            <person name="Lara M."/>
            <person name="Lee W."/>
            <person name="Lennon N."/>
            <person name="Letendre F."/>
            <person name="LeVine R."/>
            <person name="Lipovsky A."/>
            <person name="Liu X."/>
            <person name="Liu J."/>
            <person name="Liu S."/>
            <person name="Lokyitsang T."/>
            <person name="Lokyitsang Y."/>
            <person name="Lubonja R."/>
            <person name="Lui A."/>
            <person name="MacDonald P."/>
            <person name="Magnisalis V."/>
            <person name="Maru K."/>
            <person name="Matthews C."/>
            <person name="McCusker W."/>
            <person name="McDonough S."/>
            <person name="Mehta T."/>
            <person name="Meldrim J."/>
            <person name="Meneus L."/>
            <person name="Mihai O."/>
            <person name="Mihalev A."/>
            <person name="Mihova T."/>
            <person name="Mittelman R."/>
            <person name="Mlenga V."/>
            <person name="Montmayeur A."/>
            <person name="Mulrain L."/>
            <person name="Navidi A."/>
            <person name="Naylor J."/>
            <person name="Negash T."/>
            <person name="Nguyen T."/>
            <person name="Nguyen N."/>
            <person name="Nicol R."/>
            <person name="Norbu C."/>
            <person name="Norbu N."/>
            <person name="Novod N."/>
            <person name="O'Neill B."/>
            <person name="Osman S."/>
            <person name="Markiewicz E."/>
            <person name="Oyono O.L."/>
            <person name="Patti C."/>
            <person name="Phunkhang P."/>
            <person name="Pierre F."/>
            <person name="Priest M."/>
            <person name="Raghuraman S."/>
            <person name="Rege F."/>
            <person name="Reyes R."/>
            <person name="Rise C."/>
            <person name="Rogov P."/>
            <person name="Ross K."/>
            <person name="Ryan E."/>
            <person name="Settipalli S."/>
            <person name="Shea T."/>
            <person name="Sherpa N."/>
            <person name="Shi L."/>
            <person name="Shih D."/>
            <person name="Sparrow T."/>
            <person name="Spaulding J."/>
            <person name="Stalker J."/>
            <person name="Stange-Thomann N."/>
            <person name="Stavropoulos S."/>
            <person name="Stone C."/>
            <person name="Strader C."/>
            <person name="Tesfaye S."/>
            <person name="Thomson T."/>
            <person name="Thoulutsang Y."/>
            <person name="Thoulutsang D."/>
            <person name="Topham K."/>
            <person name="Topping I."/>
            <person name="Tsamla T."/>
            <person name="Vassiliev H."/>
            <person name="Vo A."/>
            <person name="Wangchuk T."/>
            <person name="Wangdi T."/>
            <person name="Weiand M."/>
            <person name="Wilkinson J."/>
            <person name="Wilson A."/>
            <person name="Yadav S."/>
            <person name="Young G."/>
            <person name="Yu Q."/>
            <person name="Zembek L."/>
            <person name="Zhong D."/>
            <person name="Zimmer A."/>
            <person name="Zwirko Z."/>
            <person name="Jaffe D.B."/>
            <person name="Alvarez P."/>
            <person name="Brockman W."/>
            <person name="Butler J."/>
            <person name="Chin C."/>
            <person name="Gnerre S."/>
            <person name="Grabherr M."/>
            <person name="Kleber M."/>
            <person name="Mauceli E."/>
            <person name="MacCallum I."/>
        </authorList>
    </citation>
    <scope>NUCLEOTIDE SEQUENCE [LARGE SCALE GENOMIC DNA]</scope>
    <source>
        <strain evidence="3">Rob3c / Tucson 14021-0248.25</strain>
    </source>
</reference>
<organism evidence="3">
    <name type="scientific">Drosophila sechellia</name>
    <name type="common">Fruit fly</name>
    <dbReference type="NCBI Taxonomy" id="7238"/>
    <lineage>
        <taxon>Eukaryota</taxon>
        <taxon>Metazoa</taxon>
        <taxon>Ecdysozoa</taxon>
        <taxon>Arthropoda</taxon>
        <taxon>Hexapoda</taxon>
        <taxon>Insecta</taxon>
        <taxon>Pterygota</taxon>
        <taxon>Neoptera</taxon>
        <taxon>Endopterygota</taxon>
        <taxon>Diptera</taxon>
        <taxon>Brachycera</taxon>
        <taxon>Muscomorpha</taxon>
        <taxon>Ephydroidea</taxon>
        <taxon>Drosophilidae</taxon>
        <taxon>Drosophila</taxon>
        <taxon>Sophophora</taxon>
    </lineage>
</organism>
<accession>B4IBN0</accession>
<feature type="region of interest" description="Disordered" evidence="1">
    <location>
        <begin position="28"/>
        <end position="78"/>
    </location>
</feature>
<evidence type="ECO:0000313" key="2">
    <source>
        <dbReference type="EMBL" id="EDW44788.1"/>
    </source>
</evidence>
<feature type="compositionally biased region" description="Pro residues" evidence="1">
    <location>
        <begin position="68"/>
        <end position="78"/>
    </location>
</feature>
<evidence type="ECO:0000313" key="3">
    <source>
        <dbReference type="Proteomes" id="UP000001292"/>
    </source>
</evidence>
<protein>
    <submittedName>
        <fullName evidence="2">GM15201</fullName>
    </submittedName>
</protein>
<dbReference type="Proteomes" id="UP000001292">
    <property type="component" value="Unassembled WGS sequence"/>
</dbReference>
<dbReference type="HOGENOM" id="CLU_2624641_0_0_1"/>
<gene>
    <name evidence="2" type="primary">Dsec\GM15201</name>
    <name evidence="2" type="ORF">Dsec_GM15201</name>
</gene>
<sequence>MSTATYICIQVPVPVWCMNGWRGLAMSQKDEGRRTSGVGVQGGGLASKLDSVSSGGGDGALSNDSSVPTPPWCPHPYP</sequence>